<feature type="region of interest" description="Disordered" evidence="1">
    <location>
        <begin position="232"/>
        <end position="271"/>
    </location>
</feature>
<dbReference type="Pfam" id="PF13266">
    <property type="entry name" value="DUF4057"/>
    <property type="match status" value="3"/>
</dbReference>
<name>A0A9J5ZVI6_SOLCO</name>
<keyword evidence="2" id="KW-0472">Membrane</keyword>
<sequence>MDRATPVRSSHTTTADLLTWSEVPPSSNSSAVAASASASRSHQASRHLVILIYCAIWGFCLSFCSFRCWQPSDGISKVVFGGQVTDEEADSLNKRAYDRTTGTGAAGVASTLAVSGIVSVHMVLLKLVFSKPCSGYKLREISGSNIFSDHDEDGTSESGTDDGNFTNRTSVRIVQQAANGISQISFSTEENISPKKPITLTEVAKQRELSGNLESELDCKVKKQLSDAKTKELSGNDIFGPPEEVPPRSLAAARSMESKESKDMGEPAPRTVRTSVRVSNPAGGQSSILFGDEPVVKTTKKIHNQKFAELTGNDIFKGDIPPGSAEKTLSSAKLKEMSGNDIFSDGKIESRDHFGGVRKPPGGESTIRLV</sequence>
<feature type="region of interest" description="Disordered" evidence="1">
    <location>
        <begin position="343"/>
        <end position="370"/>
    </location>
</feature>
<feature type="compositionally biased region" description="Basic and acidic residues" evidence="1">
    <location>
        <begin position="343"/>
        <end position="355"/>
    </location>
</feature>
<reference evidence="4 5" key="1">
    <citation type="submission" date="2020-09" db="EMBL/GenBank/DDBJ databases">
        <title>De no assembly of potato wild relative species, Solanum commersonii.</title>
        <authorList>
            <person name="Cho K."/>
        </authorList>
    </citation>
    <scope>NUCLEOTIDE SEQUENCE [LARGE SCALE GENOMIC DNA]</scope>
    <source>
        <strain evidence="4">LZ3.2</strain>
        <tissue evidence="4">Leaf</tissue>
    </source>
</reference>
<accession>A0A9J5ZVI6</accession>
<feature type="compositionally biased region" description="Basic and acidic residues" evidence="1">
    <location>
        <begin position="256"/>
        <end position="265"/>
    </location>
</feature>
<feature type="domain" description="DUF4057" evidence="3">
    <location>
        <begin position="65"/>
        <end position="95"/>
    </location>
</feature>
<keyword evidence="2" id="KW-1133">Transmembrane helix</keyword>
<comment type="caution">
    <text evidence="4">The sequence shown here is derived from an EMBL/GenBank/DDBJ whole genome shotgun (WGS) entry which is preliminary data.</text>
</comment>
<evidence type="ECO:0000259" key="3">
    <source>
        <dbReference type="Pfam" id="PF13266"/>
    </source>
</evidence>
<feature type="region of interest" description="Disordered" evidence="1">
    <location>
        <begin position="147"/>
        <end position="166"/>
    </location>
</feature>
<feature type="domain" description="DUF4057" evidence="3">
    <location>
        <begin position="3"/>
        <end position="48"/>
    </location>
</feature>
<keyword evidence="5" id="KW-1185">Reference proteome</keyword>
<dbReference type="EMBL" id="JACXVP010000003">
    <property type="protein sequence ID" value="KAG5616099.1"/>
    <property type="molecule type" value="Genomic_DNA"/>
</dbReference>
<evidence type="ECO:0000256" key="1">
    <source>
        <dbReference type="SAM" id="MobiDB-lite"/>
    </source>
</evidence>
<organism evidence="4 5">
    <name type="scientific">Solanum commersonii</name>
    <name type="common">Commerson's wild potato</name>
    <name type="synonym">Commerson's nightshade</name>
    <dbReference type="NCBI Taxonomy" id="4109"/>
    <lineage>
        <taxon>Eukaryota</taxon>
        <taxon>Viridiplantae</taxon>
        <taxon>Streptophyta</taxon>
        <taxon>Embryophyta</taxon>
        <taxon>Tracheophyta</taxon>
        <taxon>Spermatophyta</taxon>
        <taxon>Magnoliopsida</taxon>
        <taxon>eudicotyledons</taxon>
        <taxon>Gunneridae</taxon>
        <taxon>Pentapetalae</taxon>
        <taxon>asterids</taxon>
        <taxon>lamiids</taxon>
        <taxon>Solanales</taxon>
        <taxon>Solanaceae</taxon>
        <taxon>Solanoideae</taxon>
        <taxon>Solaneae</taxon>
        <taxon>Solanum</taxon>
    </lineage>
</organism>
<dbReference type="OrthoDB" id="1868458at2759"/>
<evidence type="ECO:0000313" key="5">
    <source>
        <dbReference type="Proteomes" id="UP000824120"/>
    </source>
</evidence>
<feature type="compositionally biased region" description="Polar residues" evidence="1">
    <location>
        <begin position="156"/>
        <end position="166"/>
    </location>
</feature>
<dbReference type="AlphaFoldDB" id="A0A9J5ZVI6"/>
<evidence type="ECO:0000256" key="2">
    <source>
        <dbReference type="SAM" id="Phobius"/>
    </source>
</evidence>
<dbReference type="Proteomes" id="UP000824120">
    <property type="component" value="Chromosome 3"/>
</dbReference>
<feature type="domain" description="DUF4057" evidence="3">
    <location>
        <begin position="128"/>
        <end position="367"/>
    </location>
</feature>
<protein>
    <recommendedName>
        <fullName evidence="3">DUF4057 domain-containing protein</fullName>
    </recommendedName>
</protein>
<proteinExistence type="predicted"/>
<feature type="transmembrane region" description="Helical" evidence="2">
    <location>
        <begin position="105"/>
        <end position="129"/>
    </location>
</feature>
<dbReference type="PANTHER" id="PTHR31132:SF19">
    <property type="entry name" value="DUF4057 DOMAIN-CONTAINING PROTEIN"/>
    <property type="match status" value="1"/>
</dbReference>
<evidence type="ECO:0000313" key="4">
    <source>
        <dbReference type="EMBL" id="KAG5616099.1"/>
    </source>
</evidence>
<gene>
    <name evidence="4" type="ORF">H5410_015923</name>
</gene>
<feature type="transmembrane region" description="Helical" evidence="2">
    <location>
        <begin position="48"/>
        <end position="69"/>
    </location>
</feature>
<dbReference type="InterPro" id="IPR025131">
    <property type="entry name" value="DUF4057"/>
</dbReference>
<keyword evidence="2" id="KW-0812">Transmembrane</keyword>
<dbReference type="PANTHER" id="PTHR31132">
    <property type="entry name" value="N-LYSINE METHYLTRANSFERASE"/>
    <property type="match status" value="1"/>
</dbReference>